<dbReference type="eggNOG" id="ENOG502TE08">
    <property type="taxonomic scope" value="Eukaryota"/>
</dbReference>
<sequence>MYEKIVIILLLFSGCISAEDQEDAGTQKEQIKLPTETASTPPVKPSPSPPSIRQASSDFTHQPPPDRRKKAKEQIVHPFSEPVIIGIIYAVMLGIITVILAIAFCISQLTKKRSLPVQHSSPENADFEVL</sequence>
<evidence type="ECO:0000256" key="2">
    <source>
        <dbReference type="ARBA" id="ARBA00022692"/>
    </source>
</evidence>
<evidence type="ECO:0000256" key="10">
    <source>
        <dbReference type="SAM" id="SignalP"/>
    </source>
</evidence>
<dbReference type="HOGENOM" id="CLU_154690_2_0_1"/>
<dbReference type="InterPro" id="IPR001195">
    <property type="entry name" value="Glycophorin"/>
</dbReference>
<protein>
    <recommendedName>
        <fullName evidence="7">Glycophorin-A</fullName>
    </recommendedName>
</protein>
<keyword evidence="2 9" id="KW-0812">Transmembrane</keyword>
<reference evidence="11" key="1">
    <citation type="submission" date="2024-06" db="UniProtKB">
        <authorList>
            <consortium name="Ensembl"/>
        </authorList>
    </citation>
    <scope>IDENTIFICATION</scope>
</reference>
<comment type="subcellular location">
    <subcellularLocation>
        <location evidence="1">Membrane</location>
        <topology evidence="1">Single-pass membrane protein</topology>
    </subcellularLocation>
</comment>
<dbReference type="GO" id="GO:0005886">
    <property type="term" value="C:plasma membrane"/>
    <property type="evidence" value="ECO:0007669"/>
    <property type="project" value="TreeGrafter"/>
</dbReference>
<dbReference type="OrthoDB" id="9629573at2759"/>
<gene>
    <name evidence="13" type="primary">LOC101676720</name>
</gene>
<organism evidence="11">
    <name type="scientific">Mustela putorius furo</name>
    <name type="common">European domestic ferret</name>
    <name type="synonym">Mustela furo</name>
    <dbReference type="NCBI Taxonomy" id="9669"/>
    <lineage>
        <taxon>Eukaryota</taxon>
        <taxon>Metazoa</taxon>
        <taxon>Chordata</taxon>
        <taxon>Craniata</taxon>
        <taxon>Vertebrata</taxon>
        <taxon>Euteleostomi</taxon>
        <taxon>Mammalia</taxon>
        <taxon>Eutheria</taxon>
        <taxon>Laurasiatheria</taxon>
        <taxon>Carnivora</taxon>
        <taxon>Caniformia</taxon>
        <taxon>Musteloidea</taxon>
        <taxon>Mustelidae</taxon>
        <taxon>Mustelinae</taxon>
        <taxon>Mustela</taxon>
    </lineage>
</organism>
<dbReference type="GeneID" id="101676720"/>
<dbReference type="PANTHER" id="PTHR13813">
    <property type="entry name" value="GLYCOPHORIN"/>
    <property type="match status" value="1"/>
</dbReference>
<evidence type="ECO:0000256" key="1">
    <source>
        <dbReference type="ARBA" id="ARBA00004167"/>
    </source>
</evidence>
<keyword evidence="4 9" id="KW-1133">Transmembrane helix</keyword>
<evidence type="ECO:0000256" key="5">
    <source>
        <dbReference type="ARBA" id="ARBA00023136"/>
    </source>
</evidence>
<keyword evidence="5 9" id="KW-0472">Membrane</keyword>
<evidence type="ECO:0000256" key="9">
    <source>
        <dbReference type="SAM" id="Phobius"/>
    </source>
</evidence>
<dbReference type="InterPro" id="IPR049535">
    <property type="entry name" value="GYPA_B"/>
</dbReference>
<evidence type="ECO:0000256" key="7">
    <source>
        <dbReference type="ARBA" id="ARBA00039521"/>
    </source>
</evidence>
<dbReference type="EMBL" id="AEYP01045043">
    <property type="status" value="NOT_ANNOTATED_CDS"/>
    <property type="molecule type" value="Genomic_DNA"/>
</dbReference>
<evidence type="ECO:0000313" key="12">
    <source>
        <dbReference type="Proteomes" id="UP000000715"/>
    </source>
</evidence>
<keyword evidence="6" id="KW-0325">Glycoprotein</keyword>
<dbReference type="Ensembl" id="ENSMPUT00000006675.1">
    <property type="protein sequence ID" value="ENSMPUP00000006562.1"/>
    <property type="gene ID" value="ENSMPUG00000006616.1"/>
</dbReference>
<dbReference type="Gene3D" id="1.20.5.70">
    <property type="match status" value="1"/>
</dbReference>
<dbReference type="STRING" id="9669.ENSMPUP00000006562"/>
<evidence type="ECO:0000256" key="3">
    <source>
        <dbReference type="ARBA" id="ARBA00022981"/>
    </source>
</evidence>
<accession>M3Y5G1</accession>
<dbReference type="EMBL" id="AEYP01045044">
    <property type="status" value="NOT_ANNOTATED_CDS"/>
    <property type="molecule type" value="Genomic_DNA"/>
</dbReference>
<dbReference type="PANTHER" id="PTHR13813:SF3">
    <property type="entry name" value="GLYCOPHORIN-A"/>
    <property type="match status" value="1"/>
</dbReference>
<feature type="chain" id="PRO_5044735936" description="Glycophorin-A" evidence="10">
    <location>
        <begin position="19"/>
        <end position="130"/>
    </location>
</feature>
<keyword evidence="12" id="KW-1185">Reference proteome</keyword>
<evidence type="ECO:0000256" key="8">
    <source>
        <dbReference type="SAM" id="MobiDB-lite"/>
    </source>
</evidence>
<feature type="region of interest" description="Disordered" evidence="8">
    <location>
        <begin position="23"/>
        <end position="74"/>
    </location>
</feature>
<dbReference type="AlphaFoldDB" id="M3Y5G1"/>
<reference evidence="13" key="2">
    <citation type="submission" date="2025-04" db="UniProtKB">
        <authorList>
            <consortium name="RefSeq"/>
        </authorList>
    </citation>
    <scope>IDENTIFICATION</scope>
    <source>
        <tissue evidence="13">Brain</tissue>
    </source>
</reference>
<dbReference type="GeneTree" id="ENSGT00960000188301"/>
<dbReference type="PROSITE" id="PS51257">
    <property type="entry name" value="PROKAR_LIPOPROTEIN"/>
    <property type="match status" value="1"/>
</dbReference>
<keyword evidence="3" id="KW-0730">Sialic acid</keyword>
<dbReference type="Proteomes" id="UP000000715">
    <property type="component" value="Unplaced"/>
</dbReference>
<dbReference type="KEGG" id="mpuf:101676720"/>
<keyword evidence="10" id="KW-0732">Signal</keyword>
<evidence type="ECO:0000256" key="6">
    <source>
        <dbReference type="ARBA" id="ARBA00023180"/>
    </source>
</evidence>
<feature type="signal peptide" evidence="10">
    <location>
        <begin position="1"/>
        <end position="18"/>
    </location>
</feature>
<proteinExistence type="predicted"/>
<feature type="transmembrane region" description="Helical" evidence="9">
    <location>
        <begin position="83"/>
        <end position="106"/>
    </location>
</feature>
<dbReference type="Pfam" id="PF01102">
    <property type="entry name" value="Glycophorin_A"/>
    <property type="match status" value="1"/>
</dbReference>
<evidence type="ECO:0000313" key="11">
    <source>
        <dbReference type="Ensembl" id="ENSMPUP00000006562.1"/>
    </source>
</evidence>
<name>M3Y5G1_MUSPF</name>
<evidence type="ECO:0000256" key="4">
    <source>
        <dbReference type="ARBA" id="ARBA00022989"/>
    </source>
</evidence>
<evidence type="ECO:0000313" key="13">
    <source>
        <dbReference type="RefSeq" id="XP_004758047.1"/>
    </source>
</evidence>
<dbReference type="RefSeq" id="XP_004758047.1">
    <property type="nucleotide sequence ID" value="XM_004757990.3"/>
</dbReference>